<dbReference type="GO" id="GO:0004573">
    <property type="term" value="F:Glc3Man9GlcNAc2 oligosaccharide glucosidase activity"/>
    <property type="evidence" value="ECO:0007669"/>
    <property type="project" value="InterPro"/>
</dbReference>
<gene>
    <name evidence="2" type="ORF">SAMN05421783_11894</name>
</gene>
<accession>A0A1H3A6V1</accession>
<dbReference type="Pfam" id="PF22422">
    <property type="entry name" value="MGH1-like_GH"/>
    <property type="match status" value="2"/>
</dbReference>
<evidence type="ECO:0000259" key="1">
    <source>
        <dbReference type="Pfam" id="PF22422"/>
    </source>
</evidence>
<dbReference type="Gene3D" id="1.50.10.10">
    <property type="match status" value="2"/>
</dbReference>
<evidence type="ECO:0000313" key="2">
    <source>
        <dbReference type="EMBL" id="SDX25333.1"/>
    </source>
</evidence>
<dbReference type="RefSeq" id="WP_217633721.1">
    <property type="nucleotide sequence ID" value="NZ_FNNZ01000018.1"/>
</dbReference>
<dbReference type="InterPro" id="IPR012341">
    <property type="entry name" value="6hp_glycosidase-like_sf"/>
</dbReference>
<keyword evidence="3" id="KW-1185">Reference proteome</keyword>
<dbReference type="InterPro" id="IPR008928">
    <property type="entry name" value="6-hairpin_glycosidase_sf"/>
</dbReference>
<sequence>MSEGPTNAERERMEEARRGTADWRLWGPYLAERAWGTVREDYSADGNAWDYFTHDQSRSRVYRWSEDGLGGICDREQRLCFALALWNARDPFLKERAFGLTGPQGNRGEDVKECWFYRDALPTASYLRYIYKYPQTPFPYRELIEENARRSRKDPPYLLTDTDCFDEERYWDVDVFYSKASPREIHIRIYLKNRGPDAAEIHLLPTLWFRNTWSWDEGAEPPVLRASTAPDGAAWAVEAEHPTLGTYHLYGTHPAELLFTENLSNTELLWGSPNPSPYVKDAFHRRVVQGDTAAVNPALTGTKCAPWSHWTVGPQQHAVIDLVLSAEPLAAPFARSERTLSIRQSETTVFYDDLLPEASATDHRILRQALAGMVWTQQFYHYDVERWLSGDQVQPSASRQQGRNRHWRHLKAHDIISMPDAWEYPWFAAWDLAYHCPALALLDVDFAKHQIELMLSDRYLHPNGQIPAYEWGFDDANPPVHAQGALKVFRAERVQRGAGDLDFLQRVFHKLLLNLAWWINRKDAEGHNLFEGGFLGLDNISVYDRSRPLPPGYSLKQADATGWMAMFSLNMTMIALELCAKDSNYEEMAIHCYKQFLAIGEAIAGNPETGMPALWDEEKGFFMDLLVTPDGVGHRIEVYSWVGLIPLFAAEIVDRRLLANAPRFADLLGEHKGGLFRGSAVCLCPDWENDRGEHLLALVDHSMLPRILERLLDEEQFLSRFGIRSVSRIHATQTHLGSIPGIGEALMEYVPGESNSPLFGGNSNWRGPIWLPTNYSLVHALEKYHRFLGPGFRVPAPCKGGQPLNLAEIATLIAERLVDLYRAPNGAPAPALAREGRLHDDVHWRDLLSFHEYFHGETGEGLGASHQTGWTGLLANLVMRRYQKDIAPWSGLDQGTEAAPIDEIA</sequence>
<organism evidence="2 3">
    <name type="scientific">Thiocapsa roseopersicina</name>
    <dbReference type="NCBI Taxonomy" id="1058"/>
    <lineage>
        <taxon>Bacteria</taxon>
        <taxon>Pseudomonadati</taxon>
        <taxon>Pseudomonadota</taxon>
        <taxon>Gammaproteobacteria</taxon>
        <taxon>Chromatiales</taxon>
        <taxon>Chromatiaceae</taxon>
        <taxon>Thiocapsa</taxon>
    </lineage>
</organism>
<dbReference type="EMBL" id="FNNZ01000018">
    <property type="protein sequence ID" value="SDX25333.1"/>
    <property type="molecule type" value="Genomic_DNA"/>
</dbReference>
<protein>
    <recommendedName>
        <fullName evidence="1">Mannosylglycerate hydrolase MGH1-like glycoside hydrolase domain-containing protein</fullName>
    </recommendedName>
</protein>
<dbReference type="AlphaFoldDB" id="A0A1H3A6V1"/>
<reference evidence="3" key="1">
    <citation type="submission" date="2016-10" db="EMBL/GenBank/DDBJ databases">
        <authorList>
            <person name="Varghese N."/>
            <person name="Submissions S."/>
        </authorList>
    </citation>
    <scope>NUCLEOTIDE SEQUENCE [LARGE SCALE GENOMIC DNA]</scope>
    <source>
        <strain evidence="3">DSM 217</strain>
    </source>
</reference>
<dbReference type="SUPFAM" id="SSF48208">
    <property type="entry name" value="Six-hairpin glycosidases"/>
    <property type="match status" value="1"/>
</dbReference>
<dbReference type="PANTHER" id="PTHR10412">
    <property type="entry name" value="MANNOSYL-OLIGOSACCHARIDE GLUCOSIDASE"/>
    <property type="match status" value="1"/>
</dbReference>
<dbReference type="GO" id="GO:0009311">
    <property type="term" value="P:oligosaccharide metabolic process"/>
    <property type="evidence" value="ECO:0007669"/>
    <property type="project" value="InterPro"/>
</dbReference>
<evidence type="ECO:0000313" key="3">
    <source>
        <dbReference type="Proteomes" id="UP000198816"/>
    </source>
</evidence>
<name>A0A1H3A6V1_THIRO</name>
<proteinExistence type="predicted"/>
<feature type="domain" description="Mannosylglycerate hydrolase MGH1-like glycoside hydrolase" evidence="1">
    <location>
        <begin position="424"/>
        <end position="652"/>
    </location>
</feature>
<dbReference type="InterPro" id="IPR004888">
    <property type="entry name" value="Glycoside_hydrolase_63"/>
</dbReference>
<dbReference type="PANTHER" id="PTHR10412:SF10">
    <property type="entry name" value="GLYCOSYL HYDROLASE FAMILY 63 C-TERMINAL DOMAIN-CONTAINING PROTEIN"/>
    <property type="match status" value="1"/>
</dbReference>
<feature type="domain" description="Mannosylglycerate hydrolase MGH1-like glycoside hydrolase" evidence="1">
    <location>
        <begin position="699"/>
        <end position="868"/>
    </location>
</feature>
<dbReference type="STRING" id="1058.SAMN05421783_11894"/>
<dbReference type="InterPro" id="IPR054491">
    <property type="entry name" value="MGH1-like_GH"/>
</dbReference>
<dbReference type="Proteomes" id="UP000198816">
    <property type="component" value="Unassembled WGS sequence"/>
</dbReference>